<feature type="domain" description="Chitin-binding type-1" evidence="7">
    <location>
        <begin position="84"/>
        <end position="128"/>
    </location>
</feature>
<dbReference type="InterPro" id="IPR001002">
    <property type="entry name" value="Chitin-bd_1"/>
</dbReference>
<evidence type="ECO:0000256" key="5">
    <source>
        <dbReference type="SAM" id="MobiDB-lite"/>
    </source>
</evidence>
<dbReference type="AlphaFoldDB" id="A0AA40CJ99"/>
<evidence type="ECO:0008006" key="11">
    <source>
        <dbReference type="Google" id="ProtNLM"/>
    </source>
</evidence>
<feature type="domain" description="LysM" evidence="8">
    <location>
        <begin position="244"/>
        <end position="288"/>
    </location>
</feature>
<feature type="compositionally biased region" description="Pro residues" evidence="5">
    <location>
        <begin position="224"/>
        <end position="233"/>
    </location>
</feature>
<dbReference type="CDD" id="cd00118">
    <property type="entry name" value="LysM"/>
    <property type="match status" value="2"/>
</dbReference>
<dbReference type="Proteomes" id="UP001174936">
    <property type="component" value="Unassembled WGS sequence"/>
</dbReference>
<feature type="region of interest" description="Disordered" evidence="5">
    <location>
        <begin position="206"/>
        <end position="233"/>
    </location>
</feature>
<organism evidence="9 10">
    <name type="scientific">Cercophora newfieldiana</name>
    <dbReference type="NCBI Taxonomy" id="92897"/>
    <lineage>
        <taxon>Eukaryota</taxon>
        <taxon>Fungi</taxon>
        <taxon>Dikarya</taxon>
        <taxon>Ascomycota</taxon>
        <taxon>Pezizomycotina</taxon>
        <taxon>Sordariomycetes</taxon>
        <taxon>Sordariomycetidae</taxon>
        <taxon>Sordariales</taxon>
        <taxon>Lasiosphaeriaceae</taxon>
        <taxon>Cercophora</taxon>
    </lineage>
</organism>
<feature type="domain" description="LysM" evidence="8">
    <location>
        <begin position="25"/>
        <end position="70"/>
    </location>
</feature>
<proteinExistence type="inferred from homology"/>
<dbReference type="Pfam" id="PF01476">
    <property type="entry name" value="LysM"/>
    <property type="match status" value="2"/>
</dbReference>
<evidence type="ECO:0000256" key="3">
    <source>
        <dbReference type="ARBA" id="ARBA00044955"/>
    </source>
</evidence>
<evidence type="ECO:0000256" key="1">
    <source>
        <dbReference type="ARBA" id="ARBA00022669"/>
    </source>
</evidence>
<keyword evidence="2" id="KW-0843">Virulence</keyword>
<feature type="disulfide bond" evidence="4">
    <location>
        <begin position="101"/>
        <end position="115"/>
    </location>
</feature>
<keyword evidence="6" id="KW-0732">Signal</keyword>
<comment type="caution">
    <text evidence="4">Lacks conserved residue(s) required for the propagation of feature annotation.</text>
</comment>
<dbReference type="InterPro" id="IPR036861">
    <property type="entry name" value="Endochitinase-like_sf"/>
</dbReference>
<comment type="caution">
    <text evidence="9">The sequence shown here is derived from an EMBL/GenBank/DDBJ whole genome shotgun (WGS) entry which is preliminary data.</text>
</comment>
<gene>
    <name evidence="9" type="ORF">B0T16DRAFT_440080</name>
</gene>
<dbReference type="GO" id="GO:0008061">
    <property type="term" value="F:chitin binding"/>
    <property type="evidence" value="ECO:0007669"/>
    <property type="project" value="UniProtKB-UniRule"/>
</dbReference>
<dbReference type="CDD" id="cd11618">
    <property type="entry name" value="ChtBD1_1"/>
    <property type="match status" value="1"/>
</dbReference>
<name>A0AA40CJ99_9PEZI</name>
<evidence type="ECO:0000259" key="8">
    <source>
        <dbReference type="PROSITE" id="PS51782"/>
    </source>
</evidence>
<feature type="chain" id="PRO_5041384725" description="Carbohydrate-binding module family 18 protein" evidence="6">
    <location>
        <begin position="18"/>
        <end position="318"/>
    </location>
</feature>
<dbReference type="InterPro" id="IPR052210">
    <property type="entry name" value="LysM1-like"/>
</dbReference>
<feature type="compositionally biased region" description="Low complexity" evidence="5">
    <location>
        <begin position="214"/>
        <end position="223"/>
    </location>
</feature>
<keyword evidence="10" id="KW-1185">Reference proteome</keyword>
<keyword evidence="4" id="KW-1015">Disulfide bond</keyword>
<dbReference type="SUPFAM" id="SSF57016">
    <property type="entry name" value="Plant lectins/antimicrobial peptides"/>
    <property type="match status" value="1"/>
</dbReference>
<evidence type="ECO:0000313" key="9">
    <source>
        <dbReference type="EMBL" id="KAK0639608.1"/>
    </source>
</evidence>
<keyword evidence="1 4" id="KW-0147">Chitin-binding</keyword>
<dbReference type="InterPro" id="IPR018392">
    <property type="entry name" value="LysM"/>
</dbReference>
<evidence type="ECO:0000313" key="10">
    <source>
        <dbReference type="Proteomes" id="UP001174936"/>
    </source>
</evidence>
<dbReference type="InterPro" id="IPR036779">
    <property type="entry name" value="LysM_dom_sf"/>
</dbReference>
<sequence>MLLKGLAALALAIGVQSQGPNSCVETITARSGETCASIAELAGISVTDFLRSNPSVTSCAALVGGGVYCKSGTSSVPPVSVSTDGTCGGSVTCVGSRFGRCCSTHGYCGSSADHCGEGCQLGFGECGDGNGVPPEAPTSDPATVIATSTRVISATSIVQATVVITRTVRVSVTDTLTARASTRVLTLTSVFPSTAIVTSTTVIKATSIRRRPRPTTTTKTQTPTPKPSAKPSPILPKTPNTCAKYDKIRDKDNCRSVASRNGISLNDFYKLNPGISSRPSLLGSLLCSPGLLSDLLGGLCHITCEKLWEGYYVCTSAK</sequence>
<comment type="similarity">
    <text evidence="3">Belongs to the secreted LysM effector family.</text>
</comment>
<reference evidence="9" key="1">
    <citation type="submission" date="2023-06" db="EMBL/GenBank/DDBJ databases">
        <title>Genome-scale phylogeny and comparative genomics of the fungal order Sordariales.</title>
        <authorList>
            <consortium name="Lawrence Berkeley National Laboratory"/>
            <person name="Hensen N."/>
            <person name="Bonometti L."/>
            <person name="Westerberg I."/>
            <person name="Brannstrom I.O."/>
            <person name="Guillou S."/>
            <person name="Cros-Aarteil S."/>
            <person name="Calhoun S."/>
            <person name="Haridas S."/>
            <person name="Kuo A."/>
            <person name="Mondo S."/>
            <person name="Pangilinan J."/>
            <person name="Riley R."/>
            <person name="Labutti K."/>
            <person name="Andreopoulos B."/>
            <person name="Lipzen A."/>
            <person name="Chen C."/>
            <person name="Yanf M."/>
            <person name="Daum C."/>
            <person name="Ng V."/>
            <person name="Clum A."/>
            <person name="Steindorff A."/>
            <person name="Ohm R."/>
            <person name="Martin F."/>
            <person name="Silar P."/>
            <person name="Natvig D."/>
            <person name="Lalanne C."/>
            <person name="Gautier V."/>
            <person name="Ament-Velasquez S.L."/>
            <person name="Kruys A."/>
            <person name="Hutchinson M.I."/>
            <person name="Powell A.J."/>
            <person name="Barry K."/>
            <person name="Miller A.N."/>
            <person name="Grigoriev I.V."/>
            <person name="Debuchy R."/>
            <person name="Gladieux P."/>
            <person name="Thoren M.H."/>
            <person name="Johannesson H."/>
        </authorList>
    </citation>
    <scope>NUCLEOTIDE SEQUENCE</scope>
    <source>
        <strain evidence="9">SMH2532-1</strain>
    </source>
</reference>
<dbReference type="PROSITE" id="PS50941">
    <property type="entry name" value="CHIT_BIND_I_2"/>
    <property type="match status" value="1"/>
</dbReference>
<feature type="disulfide bond" evidence="4">
    <location>
        <begin position="87"/>
        <end position="102"/>
    </location>
</feature>
<feature type="signal peptide" evidence="6">
    <location>
        <begin position="1"/>
        <end position="17"/>
    </location>
</feature>
<dbReference type="PANTHER" id="PTHR34997:SF1">
    <property type="entry name" value="PEPTIDOGLYCAN-BINDING LYSIN DOMAIN"/>
    <property type="match status" value="1"/>
</dbReference>
<accession>A0AA40CJ99</accession>
<evidence type="ECO:0000259" key="7">
    <source>
        <dbReference type="PROSITE" id="PS50941"/>
    </source>
</evidence>
<dbReference type="PANTHER" id="PTHR34997">
    <property type="entry name" value="AM15"/>
    <property type="match status" value="1"/>
</dbReference>
<dbReference type="Gene3D" id="3.10.350.10">
    <property type="entry name" value="LysM domain"/>
    <property type="match status" value="2"/>
</dbReference>
<dbReference type="SUPFAM" id="SSF54106">
    <property type="entry name" value="LysM domain"/>
    <property type="match status" value="1"/>
</dbReference>
<evidence type="ECO:0000256" key="6">
    <source>
        <dbReference type="SAM" id="SignalP"/>
    </source>
</evidence>
<evidence type="ECO:0000256" key="2">
    <source>
        <dbReference type="ARBA" id="ARBA00023026"/>
    </source>
</evidence>
<protein>
    <recommendedName>
        <fullName evidence="11">Carbohydrate-binding module family 18 protein</fullName>
    </recommendedName>
</protein>
<dbReference type="Gene3D" id="3.30.60.10">
    <property type="entry name" value="Endochitinase-like"/>
    <property type="match status" value="1"/>
</dbReference>
<evidence type="ECO:0000256" key="4">
    <source>
        <dbReference type="PROSITE-ProRule" id="PRU00261"/>
    </source>
</evidence>
<dbReference type="EMBL" id="JAULSV010000007">
    <property type="protein sequence ID" value="KAK0639608.1"/>
    <property type="molecule type" value="Genomic_DNA"/>
</dbReference>
<dbReference type="PROSITE" id="PS51782">
    <property type="entry name" value="LYSM"/>
    <property type="match status" value="2"/>
</dbReference>